<comment type="similarity">
    <text evidence="1 3">Belongs to the short-chain dehydrogenases/reductases (SDR) family.</text>
</comment>
<evidence type="ECO:0000313" key="5">
    <source>
        <dbReference type="Proteomes" id="UP000183700"/>
    </source>
</evidence>
<dbReference type="Pfam" id="PF00106">
    <property type="entry name" value="adh_short"/>
    <property type="match status" value="1"/>
</dbReference>
<dbReference type="STRING" id="319970.RV00_GL002866"/>
<name>A0A1L8STX4_9ENTE</name>
<comment type="caution">
    <text evidence="4">The sequence shown here is derived from an EMBL/GenBank/DDBJ whole genome shotgun (WGS) entry which is preliminary data.</text>
</comment>
<accession>A0A1L8STX4</accession>
<dbReference type="InterPro" id="IPR020904">
    <property type="entry name" value="Sc_DH/Rdtase_CS"/>
</dbReference>
<keyword evidence="2" id="KW-0560">Oxidoreductase</keyword>
<dbReference type="InterPro" id="IPR036291">
    <property type="entry name" value="NAD(P)-bd_dom_sf"/>
</dbReference>
<organism evidence="4 5">
    <name type="scientific">Enterococcus devriesei</name>
    <dbReference type="NCBI Taxonomy" id="319970"/>
    <lineage>
        <taxon>Bacteria</taxon>
        <taxon>Bacillati</taxon>
        <taxon>Bacillota</taxon>
        <taxon>Bacilli</taxon>
        <taxon>Lactobacillales</taxon>
        <taxon>Enterococcaceae</taxon>
        <taxon>Enterococcus</taxon>
    </lineage>
</organism>
<proteinExistence type="inferred from homology"/>
<dbReference type="EMBL" id="JXKM01000007">
    <property type="protein sequence ID" value="OJG35312.1"/>
    <property type="molecule type" value="Genomic_DNA"/>
</dbReference>
<sequence>MKLENNTVLITGGTSGLGLGLAQALLKHNTVIVTSRRPAVIEQVTAENPGMIGYPVDVSDLASVEHLKETILNQHPTLNMVINSAGIMQNVNFFDATAPLSKEIETNLIGTINIDKVFLPLLAQQPEATLVNITSGLAYVASTAHPIYSASKAGVGALTEAIRGQANYFGHEKLHIIQVAPPLVSETNLNPTMHENGEKNPVNMKLTDFVAAVVKGIEKDKPIINPGPSKLLNIIGRFAPMGLRLRAMKGSMMTEFGKK</sequence>
<evidence type="ECO:0000313" key="4">
    <source>
        <dbReference type="EMBL" id="OJG35312.1"/>
    </source>
</evidence>
<gene>
    <name evidence="4" type="ORF">RV00_GL002866</name>
</gene>
<dbReference type="RefSeq" id="WP_071862650.1">
    <property type="nucleotide sequence ID" value="NZ_JBHLVS010000010.1"/>
</dbReference>
<dbReference type="PANTHER" id="PTHR44196:SF1">
    <property type="entry name" value="DEHYDROGENASE_REDUCTASE SDR FAMILY MEMBER 7B"/>
    <property type="match status" value="1"/>
</dbReference>
<dbReference type="Proteomes" id="UP000183700">
    <property type="component" value="Unassembled WGS sequence"/>
</dbReference>
<dbReference type="InterPro" id="IPR002347">
    <property type="entry name" value="SDR_fam"/>
</dbReference>
<dbReference type="Gene3D" id="3.40.50.720">
    <property type="entry name" value="NAD(P)-binding Rossmann-like Domain"/>
    <property type="match status" value="1"/>
</dbReference>
<dbReference type="PRINTS" id="PR00081">
    <property type="entry name" value="GDHRDH"/>
</dbReference>
<dbReference type="PRINTS" id="PR00080">
    <property type="entry name" value="SDRFAMILY"/>
</dbReference>
<dbReference type="PANTHER" id="PTHR44196">
    <property type="entry name" value="DEHYDROGENASE/REDUCTASE SDR FAMILY MEMBER 7B"/>
    <property type="match status" value="1"/>
</dbReference>
<dbReference type="PROSITE" id="PS00061">
    <property type="entry name" value="ADH_SHORT"/>
    <property type="match status" value="1"/>
</dbReference>
<dbReference type="OrthoDB" id="9810734at2"/>
<reference evidence="4 5" key="1">
    <citation type="submission" date="2014-12" db="EMBL/GenBank/DDBJ databases">
        <title>Draft genome sequences of 29 type strains of Enterococci.</title>
        <authorList>
            <person name="Zhong Z."/>
            <person name="Sun Z."/>
            <person name="Liu W."/>
            <person name="Zhang W."/>
            <person name="Zhang H."/>
        </authorList>
    </citation>
    <scope>NUCLEOTIDE SEQUENCE [LARGE SCALE GENOMIC DNA]</scope>
    <source>
        <strain evidence="4 5">DSM 22802</strain>
    </source>
</reference>
<evidence type="ECO:0000256" key="2">
    <source>
        <dbReference type="ARBA" id="ARBA00023002"/>
    </source>
</evidence>
<dbReference type="GO" id="GO:0016491">
    <property type="term" value="F:oxidoreductase activity"/>
    <property type="evidence" value="ECO:0007669"/>
    <property type="project" value="UniProtKB-KW"/>
</dbReference>
<evidence type="ECO:0000256" key="3">
    <source>
        <dbReference type="RuleBase" id="RU000363"/>
    </source>
</evidence>
<dbReference type="GO" id="GO:0016020">
    <property type="term" value="C:membrane"/>
    <property type="evidence" value="ECO:0007669"/>
    <property type="project" value="TreeGrafter"/>
</dbReference>
<evidence type="ECO:0000256" key="1">
    <source>
        <dbReference type="ARBA" id="ARBA00006484"/>
    </source>
</evidence>
<dbReference type="SUPFAM" id="SSF51735">
    <property type="entry name" value="NAD(P)-binding Rossmann-fold domains"/>
    <property type="match status" value="1"/>
</dbReference>
<protein>
    <submittedName>
        <fullName evidence="4">D-alanine transfer protein, short-chain dehydrogenase</fullName>
    </submittedName>
</protein>
<dbReference type="AlphaFoldDB" id="A0A1L8STX4"/>
<keyword evidence="5" id="KW-1185">Reference proteome</keyword>